<organism evidence="2 3">
    <name type="scientific">Elysia marginata</name>
    <dbReference type="NCBI Taxonomy" id="1093978"/>
    <lineage>
        <taxon>Eukaryota</taxon>
        <taxon>Metazoa</taxon>
        <taxon>Spiralia</taxon>
        <taxon>Lophotrochozoa</taxon>
        <taxon>Mollusca</taxon>
        <taxon>Gastropoda</taxon>
        <taxon>Heterobranchia</taxon>
        <taxon>Euthyneura</taxon>
        <taxon>Panpulmonata</taxon>
        <taxon>Sacoglossa</taxon>
        <taxon>Placobranchoidea</taxon>
        <taxon>Plakobranchidae</taxon>
        <taxon>Elysia</taxon>
    </lineage>
</organism>
<dbReference type="Proteomes" id="UP000762676">
    <property type="component" value="Unassembled WGS sequence"/>
</dbReference>
<gene>
    <name evidence="2" type="ORF">ElyMa_000701100</name>
</gene>
<keyword evidence="1" id="KW-0812">Transmembrane</keyword>
<evidence type="ECO:0000313" key="2">
    <source>
        <dbReference type="EMBL" id="GFR85627.1"/>
    </source>
</evidence>
<dbReference type="AlphaFoldDB" id="A0AAV4GIT0"/>
<keyword evidence="1" id="KW-1133">Transmembrane helix</keyword>
<dbReference type="EMBL" id="BMAT01001442">
    <property type="protein sequence ID" value="GFR85627.1"/>
    <property type="molecule type" value="Genomic_DNA"/>
</dbReference>
<keyword evidence="3" id="KW-1185">Reference proteome</keyword>
<evidence type="ECO:0000313" key="3">
    <source>
        <dbReference type="Proteomes" id="UP000762676"/>
    </source>
</evidence>
<reference evidence="2 3" key="1">
    <citation type="journal article" date="2021" name="Elife">
        <title>Chloroplast acquisition without the gene transfer in kleptoplastic sea slugs, Plakobranchus ocellatus.</title>
        <authorList>
            <person name="Maeda T."/>
            <person name="Takahashi S."/>
            <person name="Yoshida T."/>
            <person name="Shimamura S."/>
            <person name="Takaki Y."/>
            <person name="Nagai Y."/>
            <person name="Toyoda A."/>
            <person name="Suzuki Y."/>
            <person name="Arimoto A."/>
            <person name="Ishii H."/>
            <person name="Satoh N."/>
            <person name="Nishiyama T."/>
            <person name="Hasebe M."/>
            <person name="Maruyama T."/>
            <person name="Minagawa J."/>
            <person name="Obokata J."/>
            <person name="Shigenobu S."/>
        </authorList>
    </citation>
    <scope>NUCLEOTIDE SEQUENCE [LARGE SCALE GENOMIC DNA]</scope>
</reference>
<sequence>MQSGGITVVETAVRLRGWGGSGRKAEKQVKGWEREKGRETVVVVVVAAVVVAVVLVVVAVVVAFVKGVGGREVPVEVIVVAVAVDVAGYLF</sequence>
<protein>
    <submittedName>
        <fullName evidence="2">Uncharacterized protein</fullName>
    </submittedName>
</protein>
<comment type="caution">
    <text evidence="2">The sequence shown here is derived from an EMBL/GenBank/DDBJ whole genome shotgun (WGS) entry which is preliminary data.</text>
</comment>
<keyword evidence="1" id="KW-0472">Membrane</keyword>
<evidence type="ECO:0000256" key="1">
    <source>
        <dbReference type="SAM" id="Phobius"/>
    </source>
</evidence>
<feature type="transmembrane region" description="Helical" evidence="1">
    <location>
        <begin position="40"/>
        <end position="65"/>
    </location>
</feature>
<accession>A0AAV4GIT0</accession>
<proteinExistence type="predicted"/>
<name>A0AAV4GIT0_9GAST</name>